<evidence type="ECO:0000313" key="1">
    <source>
        <dbReference type="EMBL" id="MDF3638246.1"/>
    </source>
</evidence>
<dbReference type="AlphaFoldDB" id="A0AAW6NP82"/>
<protein>
    <submittedName>
        <fullName evidence="1">Uncharacterized protein</fullName>
    </submittedName>
</protein>
<comment type="caution">
    <text evidence="1">The sequence shown here is derived from an EMBL/GenBank/DDBJ whole genome shotgun (WGS) entry which is preliminary data.</text>
</comment>
<accession>A0AAW6NP82</accession>
<name>A0AAW6NP82_ENTCL</name>
<dbReference type="EMBL" id="JARJGR010000846">
    <property type="protein sequence ID" value="MDF3638246.1"/>
    <property type="molecule type" value="Genomic_DNA"/>
</dbReference>
<evidence type="ECO:0000313" key="2">
    <source>
        <dbReference type="Proteomes" id="UP001215180"/>
    </source>
</evidence>
<gene>
    <name evidence="1" type="ORF">P3S46_13615</name>
</gene>
<dbReference type="Proteomes" id="UP001215180">
    <property type="component" value="Unassembled WGS sequence"/>
</dbReference>
<sequence>MASTDIYSSLMQAIGVADKLLQQNKSLTTQDRQKMKAIKDGLAGYKNTAFTLRDYTVGGGDNTTPANDNKAA</sequence>
<proteinExistence type="predicted"/>
<reference evidence="1" key="1">
    <citation type="submission" date="2023-03" db="EMBL/GenBank/DDBJ databases">
        <title>A Study on Prevalence and Characterization of Enterobacter cloacae strains in China.</title>
        <authorList>
            <person name="Zheng Z."/>
        </authorList>
    </citation>
    <scope>NUCLEOTIDE SEQUENCE</scope>
    <source>
        <strain evidence="1">EC77</strain>
    </source>
</reference>
<organism evidence="1 2">
    <name type="scientific">Enterobacter cloacae</name>
    <dbReference type="NCBI Taxonomy" id="550"/>
    <lineage>
        <taxon>Bacteria</taxon>
        <taxon>Pseudomonadati</taxon>
        <taxon>Pseudomonadota</taxon>
        <taxon>Gammaproteobacteria</taxon>
        <taxon>Enterobacterales</taxon>
        <taxon>Enterobacteriaceae</taxon>
        <taxon>Enterobacter</taxon>
        <taxon>Enterobacter cloacae complex</taxon>
    </lineage>
</organism>
<dbReference type="RefSeq" id="WP_097540777.1">
    <property type="nucleotide sequence ID" value="NZ_JANPWA010000007.1"/>
</dbReference>